<comment type="caution">
    <text evidence="1">The sequence shown here is derived from an EMBL/GenBank/DDBJ whole genome shotgun (WGS) entry which is preliminary data.</text>
</comment>
<protein>
    <submittedName>
        <fullName evidence="1">Type VI secretion system baseplate subunit TssG</fullName>
    </submittedName>
</protein>
<dbReference type="OrthoDB" id="1523296at2"/>
<reference evidence="1 2" key="1">
    <citation type="submission" date="2019-04" db="EMBL/GenBank/DDBJ databases">
        <title>Chitiniphilus eburnea sp. nov., a novel chitinolytic bacterium isolated from aquaculture sludge.</title>
        <authorList>
            <person name="Sheng M."/>
        </authorList>
    </citation>
    <scope>NUCLEOTIDE SEQUENCE [LARGE SCALE GENOMIC DNA]</scope>
    <source>
        <strain evidence="1 2">HX-2-15</strain>
    </source>
</reference>
<dbReference type="NCBIfam" id="TIGR03347">
    <property type="entry name" value="VI_chp_1"/>
    <property type="match status" value="1"/>
</dbReference>
<keyword evidence="2" id="KW-1185">Reference proteome</keyword>
<dbReference type="Proteomes" id="UP000310016">
    <property type="component" value="Unassembled WGS sequence"/>
</dbReference>
<evidence type="ECO:0000313" key="2">
    <source>
        <dbReference type="Proteomes" id="UP000310016"/>
    </source>
</evidence>
<dbReference type="AlphaFoldDB" id="A0A4U0P9G1"/>
<organism evidence="1 2">
    <name type="scientific">Chitiniphilus eburneus</name>
    <dbReference type="NCBI Taxonomy" id="2571148"/>
    <lineage>
        <taxon>Bacteria</taxon>
        <taxon>Pseudomonadati</taxon>
        <taxon>Pseudomonadota</taxon>
        <taxon>Betaproteobacteria</taxon>
        <taxon>Neisseriales</taxon>
        <taxon>Chitinibacteraceae</taxon>
        <taxon>Chitiniphilus</taxon>
    </lineage>
</organism>
<dbReference type="PANTHER" id="PTHR35564">
    <property type="match status" value="1"/>
</dbReference>
<name>A0A4U0P9G1_9NEIS</name>
<sequence>MAGALGRSPRDLTAELVRETYRFGFFQGVRILSLAANHRGEKRRGPLPAKLRFRTVASLSFPASELTRYQPVDPEAIDAEHARDEMTVAFMGLTGPSGVLPSAYTELLMERRQFHRDTGAHAFFDLFSHRAMALFYGAWRKYRYWLSVEGGDHDSFTRYLLDLSGLGLARLRERLGTDETAGVDESLFIHYAGLLSQKPLSAQAMVTLIEGFFGVHTEMAQFVGQWIDVPVEEQTRLGAGACELGLSAFAGERIWDRQTKMQLRLGPMRRKQFDHLLPGKAGAEALDALMQFMVGHGLACDVTLVLDRRDVPKPRLDAGQPLLLGGNVWLNGNRPDTHPDQMNYRLLH</sequence>
<dbReference type="PANTHER" id="PTHR35564:SF4">
    <property type="entry name" value="CYTOPLASMIC PROTEIN"/>
    <property type="match status" value="1"/>
</dbReference>
<dbReference type="InterPro" id="IPR010732">
    <property type="entry name" value="T6SS_TssG-like"/>
</dbReference>
<dbReference type="EMBL" id="SUMF01000049">
    <property type="protein sequence ID" value="TJZ64237.1"/>
    <property type="molecule type" value="Genomic_DNA"/>
</dbReference>
<accession>A0A4U0P9G1</accession>
<gene>
    <name evidence="1" type="primary">tssG</name>
    <name evidence="1" type="ORF">FAZ21_19335</name>
</gene>
<evidence type="ECO:0000313" key="1">
    <source>
        <dbReference type="EMBL" id="TJZ64237.1"/>
    </source>
</evidence>
<proteinExistence type="predicted"/>
<dbReference type="RefSeq" id="WP_136775076.1">
    <property type="nucleotide sequence ID" value="NZ_CP156074.1"/>
</dbReference>
<dbReference type="Pfam" id="PF06996">
    <property type="entry name" value="T6SS_TssG"/>
    <property type="match status" value="1"/>
</dbReference>